<proteinExistence type="predicted"/>
<dbReference type="Proteomes" id="UP001551482">
    <property type="component" value="Unassembled WGS sequence"/>
</dbReference>
<organism evidence="2 3">
    <name type="scientific">Streptodolium elevatio</name>
    <dbReference type="NCBI Taxonomy" id="3157996"/>
    <lineage>
        <taxon>Bacteria</taxon>
        <taxon>Bacillati</taxon>
        <taxon>Actinomycetota</taxon>
        <taxon>Actinomycetes</taxon>
        <taxon>Kitasatosporales</taxon>
        <taxon>Streptomycetaceae</taxon>
        <taxon>Streptodolium</taxon>
    </lineage>
</organism>
<comment type="caution">
    <text evidence="2">The sequence shown here is derived from an EMBL/GenBank/DDBJ whole genome shotgun (WGS) entry which is preliminary data.</text>
</comment>
<keyword evidence="3" id="KW-1185">Reference proteome</keyword>
<dbReference type="EMBL" id="JBEZFP010000041">
    <property type="protein sequence ID" value="MEU8135338.1"/>
    <property type="molecule type" value="Genomic_DNA"/>
</dbReference>
<name>A0ABV3DHW6_9ACTN</name>
<evidence type="ECO:0000313" key="2">
    <source>
        <dbReference type="EMBL" id="MEU8135338.1"/>
    </source>
</evidence>
<evidence type="ECO:0000259" key="1">
    <source>
        <dbReference type="Pfam" id="PF08808"/>
    </source>
</evidence>
<feature type="domain" description="RES" evidence="1">
    <location>
        <begin position="105"/>
        <end position="264"/>
    </location>
</feature>
<dbReference type="RefSeq" id="WP_358355013.1">
    <property type="nucleotide sequence ID" value="NZ_JBEZFP010000041.1"/>
</dbReference>
<dbReference type="InterPro" id="IPR014914">
    <property type="entry name" value="RES_dom"/>
</dbReference>
<evidence type="ECO:0000313" key="3">
    <source>
        <dbReference type="Proteomes" id="UP001551482"/>
    </source>
</evidence>
<sequence length="311" mass="33721">MSGEPWQPGVHGEAYREAPGAQPADRLYLDTDTTLSRDSALMASWQSFCHIIRHRIRHVFWKLPEAADRSGLGPGEIPPADILREIGGIIAQLDLIRTIPPDHELWRARWHHPDERVATAKALGTLPERLSTRSNRMSPAGIPMFYGATSADTARAEAVAAPAPGASLTVGAFRVSRPATVVDLTKLAPVPSPLDAGLGHLSQCVAFLRDFVEDLAREARPDFTEIDYVPTQVVTEFLLHAWDYGVPVDGIAYRSTQHDGQCVVRDVKSEQCVDPGTPADGIDVLRLTLAPETLRSFPAADAPPSRGPGPA</sequence>
<gene>
    <name evidence="2" type="ORF">AB0C36_17675</name>
</gene>
<reference evidence="2 3" key="1">
    <citation type="submission" date="2024-06" db="EMBL/GenBank/DDBJ databases">
        <title>The Natural Products Discovery Center: Release of the First 8490 Sequenced Strains for Exploring Actinobacteria Biosynthetic Diversity.</title>
        <authorList>
            <person name="Kalkreuter E."/>
            <person name="Kautsar S.A."/>
            <person name="Yang D."/>
            <person name="Bader C.D."/>
            <person name="Teijaro C.N."/>
            <person name="Fluegel L."/>
            <person name="Davis C.M."/>
            <person name="Simpson J.R."/>
            <person name="Lauterbach L."/>
            <person name="Steele A.D."/>
            <person name="Gui C."/>
            <person name="Meng S."/>
            <person name="Li G."/>
            <person name="Viehrig K."/>
            <person name="Ye F."/>
            <person name="Su P."/>
            <person name="Kiefer A.F."/>
            <person name="Nichols A."/>
            <person name="Cepeda A.J."/>
            <person name="Yan W."/>
            <person name="Fan B."/>
            <person name="Jiang Y."/>
            <person name="Adhikari A."/>
            <person name="Zheng C.-J."/>
            <person name="Schuster L."/>
            <person name="Cowan T.M."/>
            <person name="Smanski M.J."/>
            <person name="Chevrette M.G."/>
            <person name="De Carvalho L.P.S."/>
            <person name="Shen B."/>
        </authorList>
    </citation>
    <scope>NUCLEOTIDE SEQUENCE [LARGE SCALE GENOMIC DNA]</scope>
    <source>
        <strain evidence="2 3">NPDC048946</strain>
    </source>
</reference>
<accession>A0ABV3DHW6</accession>
<dbReference type="Pfam" id="PF08808">
    <property type="entry name" value="RES"/>
    <property type="match status" value="1"/>
</dbReference>
<protein>
    <submittedName>
        <fullName evidence="2">RES domain-containing protein</fullName>
    </submittedName>
</protein>